<dbReference type="InterPro" id="IPR016195">
    <property type="entry name" value="Pol/histidinol_Pase-like"/>
</dbReference>
<dbReference type="AlphaFoldDB" id="A0A511UR73"/>
<gene>
    <name evidence="2" type="ORF">HVA01_13380</name>
</gene>
<dbReference type="Gene3D" id="3.20.20.140">
    <property type="entry name" value="Metal-dependent hydrolases"/>
    <property type="match status" value="1"/>
</dbReference>
<accession>A0A511UR73</accession>
<proteinExistence type="predicted"/>
<feature type="coiled-coil region" evidence="1">
    <location>
        <begin position="529"/>
        <end position="556"/>
    </location>
</feature>
<dbReference type="Gene3D" id="3.40.50.300">
    <property type="entry name" value="P-loop containing nucleotide triphosphate hydrolases"/>
    <property type="match status" value="2"/>
</dbReference>
<dbReference type="InterPro" id="IPR027417">
    <property type="entry name" value="P-loop_NTPase"/>
</dbReference>
<keyword evidence="3" id="KW-1185">Reference proteome</keyword>
<name>A0A511UR73_9GAMM</name>
<feature type="coiled-coil region" evidence="1">
    <location>
        <begin position="607"/>
        <end position="634"/>
    </location>
</feature>
<evidence type="ECO:0000313" key="3">
    <source>
        <dbReference type="Proteomes" id="UP000321303"/>
    </source>
</evidence>
<dbReference type="InterPro" id="IPR054787">
    <property type="entry name" value="TrlF_ATPase"/>
</dbReference>
<dbReference type="RefSeq" id="WP_146874185.1">
    <property type="nucleotide sequence ID" value="NZ_BJXV01000006.1"/>
</dbReference>
<evidence type="ECO:0008006" key="4">
    <source>
        <dbReference type="Google" id="ProtNLM"/>
    </source>
</evidence>
<protein>
    <recommendedName>
        <fullName evidence="4">Rad50/SbcC-type AAA domain-containing protein</fullName>
    </recommendedName>
</protein>
<dbReference type="SUPFAM" id="SSF89550">
    <property type="entry name" value="PHP domain-like"/>
    <property type="match status" value="1"/>
</dbReference>
<dbReference type="SUPFAM" id="SSF52540">
    <property type="entry name" value="P-loop containing nucleoside triphosphate hydrolases"/>
    <property type="match status" value="1"/>
</dbReference>
<dbReference type="EMBL" id="BJXV01000006">
    <property type="protein sequence ID" value="GEN27692.1"/>
    <property type="molecule type" value="Genomic_DNA"/>
</dbReference>
<organism evidence="2 3">
    <name type="scientific">Halovibrio variabilis</name>
    <dbReference type="NCBI Taxonomy" id="31910"/>
    <lineage>
        <taxon>Bacteria</taxon>
        <taxon>Pseudomonadati</taxon>
        <taxon>Pseudomonadota</taxon>
        <taxon>Gammaproteobacteria</taxon>
        <taxon>Oceanospirillales</taxon>
        <taxon>Halomonadaceae</taxon>
        <taxon>Halovibrio</taxon>
    </lineage>
</organism>
<reference evidence="2 3" key="1">
    <citation type="submission" date="2019-07" db="EMBL/GenBank/DDBJ databases">
        <title>Whole genome shotgun sequence of Halomonas variabilis NBRC 102410.</title>
        <authorList>
            <person name="Hosoyama A."/>
            <person name="Uohara A."/>
            <person name="Ohji S."/>
            <person name="Ichikawa N."/>
        </authorList>
    </citation>
    <scope>NUCLEOTIDE SEQUENCE [LARGE SCALE GENOMIC DNA]</scope>
    <source>
        <strain evidence="2 3">NBRC 102410</strain>
    </source>
</reference>
<sequence>MSMNIEYTKAKFWKCALQVNPASYIQYRGKNQDVSEDDYNQRLLEVCLEESIKVIGIADHGNVDSVVKIKETFNAHGIVVFPGFEIASSEKIHLVCLYPENTSQQALNNYLYEFDIDISNGTIPSTKSADFILSRVNDKGGFVYAAHCTDDSGILKHKLNNIWKNPNLYAAQIPTSLERLKDEGDQAYHQILLNKNPDYKREKKIAIINAKDIEDPETLRKENATCLIKMSKPCFSSFKLAFSDSESRVRLNSDIKEKYYSRIESVRFVGGFLDGIDIEYSEHLNALIGGRGTGKSTLIESIRYALNVEPISKETKDQHLKVIKQNLGSGFAELTVKSAVKHGKRYKISRRHGESPIVKDESGSVSNFSPRDLLPDIEIFGQNEIHEIAKDPSEQLKVVERFLNTDKIEKESGVSVVKESLFVTRNNISDLTLNVISLEADVQDLKTHEEDENRYKELGIDQQLKLLPIVESERSTFNKISGKVEVLKKAIKDFSESIPCGDFITEELIKEFPDKEIFENAKLALVELKDNINQSVAKMEADSESVKQKVELLDKELQVSIDRQEDSITKEFKKLTPVEGLTGKQIGEEYRELIKNIERLKPKRAELDAEQIKLDEEIAKRKALLAELSEKKTNRAAAFEKGVKKLNRKLKGNIKVNYSAEKNRLALIKLITHYRLPDVAEGRLSWMKEANEFSAPLFAETIKKGRDALIEKNWGMTPATADRLSKISNKQIMEIEEFKIDDLVSIELNVSSGDEPLYKKLDSLSTGQQCTALLHMLLLDNQDPLLLDQPEDNLDNAFIAERIVTQVRDAKLTRQFIFATHNANIPIFGDAEWIGVLESTNENGMLPIQNQGSIDQPNIQCLAAKILEGGEDAFNRRKEKYGF</sequence>
<evidence type="ECO:0000256" key="1">
    <source>
        <dbReference type="SAM" id="Coils"/>
    </source>
</evidence>
<dbReference type="NCBIfam" id="NF045780">
    <property type="entry name" value="TrlF_fam_ATP"/>
    <property type="match status" value="1"/>
</dbReference>
<evidence type="ECO:0000313" key="2">
    <source>
        <dbReference type="EMBL" id="GEN27692.1"/>
    </source>
</evidence>
<comment type="caution">
    <text evidence="2">The sequence shown here is derived from an EMBL/GenBank/DDBJ whole genome shotgun (WGS) entry which is preliminary data.</text>
</comment>
<dbReference type="OrthoDB" id="9791620at2"/>
<dbReference type="Proteomes" id="UP000321303">
    <property type="component" value="Unassembled WGS sequence"/>
</dbReference>
<keyword evidence="1" id="KW-0175">Coiled coil</keyword>